<dbReference type="InterPro" id="IPR014757">
    <property type="entry name" value="Tscrpt_reg_IclR_C"/>
</dbReference>
<dbReference type="GO" id="GO:0045892">
    <property type="term" value="P:negative regulation of DNA-templated transcription"/>
    <property type="evidence" value="ECO:0007669"/>
    <property type="project" value="TreeGrafter"/>
</dbReference>
<dbReference type="Pfam" id="PF09339">
    <property type="entry name" value="HTH_IclR"/>
    <property type="match status" value="1"/>
</dbReference>
<evidence type="ECO:0000313" key="6">
    <source>
        <dbReference type="EMBL" id="OAJ67582.1"/>
    </source>
</evidence>
<protein>
    <submittedName>
        <fullName evidence="6">IclR family transcriptional regulator</fullName>
    </submittedName>
</protein>
<dbReference type="PANTHER" id="PTHR30136:SF34">
    <property type="entry name" value="TRANSCRIPTIONAL REGULATOR"/>
    <property type="match status" value="1"/>
</dbReference>
<dbReference type="PROSITE" id="PS51077">
    <property type="entry name" value="HTH_ICLR"/>
    <property type="match status" value="1"/>
</dbReference>
<keyword evidence="1" id="KW-0805">Transcription regulation</keyword>
<organism evidence="6 7">
    <name type="scientific">Gluconobacter cerinus</name>
    <dbReference type="NCBI Taxonomy" id="38307"/>
    <lineage>
        <taxon>Bacteria</taxon>
        <taxon>Pseudomonadati</taxon>
        <taxon>Pseudomonadota</taxon>
        <taxon>Alphaproteobacteria</taxon>
        <taxon>Acetobacterales</taxon>
        <taxon>Acetobacteraceae</taxon>
        <taxon>Gluconobacter</taxon>
    </lineage>
</organism>
<dbReference type="Gene3D" id="3.30.450.40">
    <property type="match status" value="1"/>
</dbReference>
<gene>
    <name evidence="6" type="ORF">A0123_01624</name>
</gene>
<dbReference type="InterPro" id="IPR005471">
    <property type="entry name" value="Tscrpt_reg_IclR_N"/>
</dbReference>
<name>A0A1B6VK38_9PROT</name>
<evidence type="ECO:0000313" key="7">
    <source>
        <dbReference type="Proteomes" id="UP000077786"/>
    </source>
</evidence>
<dbReference type="Pfam" id="PF01614">
    <property type="entry name" value="IclR_C"/>
    <property type="match status" value="1"/>
</dbReference>
<dbReference type="GO" id="GO:0003700">
    <property type="term" value="F:DNA-binding transcription factor activity"/>
    <property type="evidence" value="ECO:0007669"/>
    <property type="project" value="TreeGrafter"/>
</dbReference>
<dbReference type="Proteomes" id="UP000077786">
    <property type="component" value="Unassembled WGS sequence"/>
</dbReference>
<keyword evidence="3" id="KW-0804">Transcription</keyword>
<dbReference type="EMBL" id="LUTU01000007">
    <property type="protein sequence ID" value="OAJ67582.1"/>
    <property type="molecule type" value="Genomic_DNA"/>
</dbReference>
<dbReference type="GO" id="GO:0003677">
    <property type="term" value="F:DNA binding"/>
    <property type="evidence" value="ECO:0007669"/>
    <property type="project" value="UniProtKB-KW"/>
</dbReference>
<evidence type="ECO:0000256" key="2">
    <source>
        <dbReference type="ARBA" id="ARBA00023125"/>
    </source>
</evidence>
<dbReference type="PROSITE" id="PS51078">
    <property type="entry name" value="ICLR_ED"/>
    <property type="match status" value="1"/>
</dbReference>
<keyword evidence="2" id="KW-0238">DNA-binding</keyword>
<reference evidence="6 7" key="1">
    <citation type="submission" date="2016-03" db="EMBL/GenBank/DDBJ databases">
        <title>Draft genome sequence of Gluconobacter cerinus strain CECT 9110.</title>
        <authorList>
            <person name="Sainz F."/>
            <person name="Mas A."/>
            <person name="Torija M.J."/>
        </authorList>
    </citation>
    <scope>NUCLEOTIDE SEQUENCE [LARGE SCALE GENOMIC DNA]</scope>
    <source>
        <strain evidence="6 7">CECT 9110</strain>
    </source>
</reference>
<evidence type="ECO:0000259" key="4">
    <source>
        <dbReference type="PROSITE" id="PS51077"/>
    </source>
</evidence>
<dbReference type="InterPro" id="IPR036388">
    <property type="entry name" value="WH-like_DNA-bd_sf"/>
</dbReference>
<proteinExistence type="predicted"/>
<evidence type="ECO:0000259" key="5">
    <source>
        <dbReference type="PROSITE" id="PS51078"/>
    </source>
</evidence>
<dbReference type="InterPro" id="IPR029016">
    <property type="entry name" value="GAF-like_dom_sf"/>
</dbReference>
<dbReference type="Gene3D" id="1.10.10.10">
    <property type="entry name" value="Winged helix-like DNA-binding domain superfamily/Winged helix DNA-binding domain"/>
    <property type="match status" value="1"/>
</dbReference>
<dbReference type="RefSeq" id="WP_064274385.1">
    <property type="nucleotide sequence ID" value="NZ_LUTU01000007.1"/>
</dbReference>
<accession>A0A1B6VK38</accession>
<dbReference type="InterPro" id="IPR050707">
    <property type="entry name" value="HTH_MetabolicPath_Reg"/>
</dbReference>
<dbReference type="SUPFAM" id="SSF46785">
    <property type="entry name" value="Winged helix' DNA-binding domain"/>
    <property type="match status" value="1"/>
</dbReference>
<dbReference type="PANTHER" id="PTHR30136">
    <property type="entry name" value="HELIX-TURN-HELIX TRANSCRIPTIONAL REGULATOR, ICLR FAMILY"/>
    <property type="match status" value="1"/>
</dbReference>
<feature type="domain" description="HTH iclR-type" evidence="4">
    <location>
        <begin position="13"/>
        <end position="73"/>
    </location>
</feature>
<feature type="domain" description="IclR-ED" evidence="5">
    <location>
        <begin position="74"/>
        <end position="251"/>
    </location>
</feature>
<evidence type="ECO:0000256" key="3">
    <source>
        <dbReference type="ARBA" id="ARBA00023163"/>
    </source>
</evidence>
<comment type="caution">
    <text evidence="6">The sequence shown here is derived from an EMBL/GenBank/DDBJ whole genome shotgun (WGS) entry which is preliminary data.</text>
</comment>
<dbReference type="InterPro" id="IPR036390">
    <property type="entry name" value="WH_DNA-bd_sf"/>
</dbReference>
<dbReference type="SUPFAM" id="SSF55781">
    <property type="entry name" value="GAF domain-like"/>
    <property type="match status" value="1"/>
</dbReference>
<evidence type="ECO:0000256" key="1">
    <source>
        <dbReference type="ARBA" id="ARBA00023015"/>
    </source>
</evidence>
<dbReference type="PATRIC" id="fig|38307.3.peg.1673"/>
<sequence>MDQPSPVPDTEISLTFVKGLEVLRAFENGQTDMTVADIARLVGHTRAATRRLVRTLESLGYVRSIDQRYRLTARALKLGLGFLQSRSIGHLVGPVLRTESIVIGESISLALLDADEAIYVFHNPADKSAEMSGHTIGSSMSLARTATGQAICAFLPATRQQTILATSGLSETEAAYVAKNLEDVPAQGFALRDVSPQSDLLALGVPAFNVNGQIAGALSIVFPTSRYSMTQIQKDLVPHLQRCATYLVSAL</sequence>
<dbReference type="OrthoDB" id="9807558at2"/>
<dbReference type="SMART" id="SM00346">
    <property type="entry name" value="HTH_ICLR"/>
    <property type="match status" value="1"/>
</dbReference>
<dbReference type="AlphaFoldDB" id="A0A1B6VK38"/>